<sequence length="161" mass="16319">MWSASAQATRGSASNASMISVACSLLTASLISTVCTPLPRSVSGVNSNPSTDSEPVAIPSSSVASTPSLYFTMSWPTTPSTPLVGVTRNGPATSLAPKSLRATTLTSYSFPLMRPDTDALRAGAVTSTTTSPGVTCTSNEIAALLSCDVSTNAASHFTSIP</sequence>
<evidence type="ECO:0000256" key="1">
    <source>
        <dbReference type="SAM" id="MobiDB-lite"/>
    </source>
</evidence>
<name>A0A6J7USY9_9ZZZZ</name>
<feature type="compositionally biased region" description="Polar residues" evidence="1">
    <location>
        <begin position="43"/>
        <end position="61"/>
    </location>
</feature>
<feature type="region of interest" description="Disordered" evidence="1">
    <location>
        <begin position="41"/>
        <end position="61"/>
    </location>
</feature>
<gene>
    <name evidence="2" type="ORF">UFOPK4347_01387</name>
</gene>
<dbReference type="AlphaFoldDB" id="A0A6J7USY9"/>
<dbReference type="EMBL" id="CAFBQU010000047">
    <property type="protein sequence ID" value="CAB5067107.1"/>
    <property type="molecule type" value="Genomic_DNA"/>
</dbReference>
<reference evidence="2" key="1">
    <citation type="submission" date="2020-05" db="EMBL/GenBank/DDBJ databases">
        <authorList>
            <person name="Chiriac C."/>
            <person name="Salcher M."/>
            <person name="Ghai R."/>
            <person name="Kavagutti S V."/>
        </authorList>
    </citation>
    <scope>NUCLEOTIDE SEQUENCE</scope>
</reference>
<accession>A0A6J7USY9</accession>
<proteinExistence type="predicted"/>
<protein>
    <submittedName>
        <fullName evidence="2">Unannotated protein</fullName>
    </submittedName>
</protein>
<organism evidence="2">
    <name type="scientific">freshwater metagenome</name>
    <dbReference type="NCBI Taxonomy" id="449393"/>
    <lineage>
        <taxon>unclassified sequences</taxon>
        <taxon>metagenomes</taxon>
        <taxon>ecological metagenomes</taxon>
    </lineage>
</organism>
<evidence type="ECO:0000313" key="2">
    <source>
        <dbReference type="EMBL" id="CAB5067107.1"/>
    </source>
</evidence>